<accession>A0A8X6MNB0</accession>
<gene>
    <name evidence="2" type="ORF">NPIL_126271</name>
</gene>
<evidence type="ECO:0000313" key="2">
    <source>
        <dbReference type="EMBL" id="GFS69211.1"/>
    </source>
</evidence>
<dbReference type="EMBL" id="BMAW01095212">
    <property type="protein sequence ID" value="GFS69211.1"/>
    <property type="molecule type" value="Genomic_DNA"/>
</dbReference>
<dbReference type="AlphaFoldDB" id="A0A8X6MNB0"/>
<comment type="caution">
    <text evidence="2">The sequence shown here is derived from an EMBL/GenBank/DDBJ whole genome shotgun (WGS) entry which is preliminary data.</text>
</comment>
<evidence type="ECO:0000256" key="1">
    <source>
        <dbReference type="SAM" id="MobiDB-lite"/>
    </source>
</evidence>
<feature type="region of interest" description="Disordered" evidence="1">
    <location>
        <begin position="1"/>
        <end position="25"/>
    </location>
</feature>
<reference evidence="2" key="1">
    <citation type="submission" date="2020-08" db="EMBL/GenBank/DDBJ databases">
        <title>Multicomponent nature underlies the extraordinary mechanical properties of spider dragline silk.</title>
        <authorList>
            <person name="Kono N."/>
            <person name="Nakamura H."/>
            <person name="Mori M."/>
            <person name="Yoshida Y."/>
            <person name="Ohtoshi R."/>
            <person name="Malay A.D."/>
            <person name="Moran D.A.P."/>
            <person name="Tomita M."/>
            <person name="Numata K."/>
            <person name="Arakawa K."/>
        </authorList>
    </citation>
    <scope>NUCLEOTIDE SEQUENCE</scope>
</reference>
<dbReference type="Proteomes" id="UP000887013">
    <property type="component" value="Unassembled WGS sequence"/>
</dbReference>
<feature type="compositionally biased region" description="Basic residues" evidence="1">
    <location>
        <begin position="1"/>
        <end position="12"/>
    </location>
</feature>
<feature type="compositionally biased region" description="Polar residues" evidence="1">
    <location>
        <begin position="14"/>
        <end position="25"/>
    </location>
</feature>
<proteinExistence type="predicted"/>
<evidence type="ECO:0000313" key="3">
    <source>
        <dbReference type="Proteomes" id="UP000887013"/>
    </source>
</evidence>
<organism evidence="2 3">
    <name type="scientific">Nephila pilipes</name>
    <name type="common">Giant wood spider</name>
    <name type="synonym">Nephila maculata</name>
    <dbReference type="NCBI Taxonomy" id="299642"/>
    <lineage>
        <taxon>Eukaryota</taxon>
        <taxon>Metazoa</taxon>
        <taxon>Ecdysozoa</taxon>
        <taxon>Arthropoda</taxon>
        <taxon>Chelicerata</taxon>
        <taxon>Arachnida</taxon>
        <taxon>Araneae</taxon>
        <taxon>Araneomorphae</taxon>
        <taxon>Entelegynae</taxon>
        <taxon>Araneoidea</taxon>
        <taxon>Nephilidae</taxon>
        <taxon>Nephila</taxon>
    </lineage>
</organism>
<sequence length="146" mass="16502">MTPKKFKRKRICKPSNSASSTLSPIDVQNISTPKIPEHSRRSYWKSLLSEEFNPLPPAPSCIENNRYLSVLSPEAYFQKFVVYQGSDDKILIDSADNDLKELDIGDILLHKNHCQGTGTLRNNNISSTVNFKTYTEVKRLGRGSVD</sequence>
<name>A0A8X6MNB0_NEPPI</name>
<keyword evidence="3" id="KW-1185">Reference proteome</keyword>
<protein>
    <submittedName>
        <fullName evidence="2">Uncharacterized protein</fullName>
    </submittedName>
</protein>